<name>A0AAJ8BQ09_ASPNG</name>
<dbReference type="Gene3D" id="3.30.70.1060">
    <property type="entry name" value="Dimeric alpha+beta barrel"/>
    <property type="match status" value="1"/>
</dbReference>
<dbReference type="InterPro" id="IPR011008">
    <property type="entry name" value="Dimeric_a/b-barrel"/>
</dbReference>
<dbReference type="AlphaFoldDB" id="A0AAJ8BQ09"/>
<evidence type="ECO:0000256" key="1">
    <source>
        <dbReference type="SAM" id="MobiDB-lite"/>
    </source>
</evidence>
<protein>
    <recommendedName>
        <fullName evidence="3">YCII-related domain-containing protein</fullName>
    </recommendedName>
</protein>
<dbReference type="RefSeq" id="XP_059600476.1">
    <property type="nucleotide sequence ID" value="XM_059747310.1"/>
</dbReference>
<feature type="compositionally biased region" description="Basic residues" evidence="1">
    <location>
        <begin position="68"/>
        <end position="79"/>
    </location>
</feature>
<evidence type="ECO:0000313" key="2">
    <source>
        <dbReference type="RefSeq" id="XP_059600476.1"/>
    </source>
</evidence>
<proteinExistence type="predicted"/>
<dbReference type="SUPFAM" id="SSF54909">
    <property type="entry name" value="Dimeric alpha+beta barrel"/>
    <property type="match status" value="1"/>
</dbReference>
<sequence length="217" mass="24056">MPAKNEFLCILPDKPGMMAKRLEVRPQHLEGIKPLVEAGSVVAGGTSHLPHSLFSSASPLLTSSPPRRNARQAPRRRRIHVLPRKHDDGIGGDKGGSRGTYQERHLHEEWSVGLGQGADYSGLCSFPASASLPFWQGHRHAYLFTNMWAVIVQVCRSGGIVDHLFRSCHISHFMVYMNDSVYCIAKVIVPLVIDTIGCKVGQRNNSTSLRWQHAFAL</sequence>
<evidence type="ECO:0008006" key="3">
    <source>
        <dbReference type="Google" id="ProtNLM"/>
    </source>
</evidence>
<dbReference type="KEGG" id="ang:An04g01270"/>
<dbReference type="VEuPathDB" id="FungiDB:An04g01270"/>
<organism evidence="2">
    <name type="scientific">Aspergillus niger</name>
    <dbReference type="NCBI Taxonomy" id="5061"/>
    <lineage>
        <taxon>Eukaryota</taxon>
        <taxon>Fungi</taxon>
        <taxon>Dikarya</taxon>
        <taxon>Ascomycota</taxon>
        <taxon>Pezizomycotina</taxon>
        <taxon>Eurotiomycetes</taxon>
        <taxon>Eurotiomycetidae</taxon>
        <taxon>Eurotiales</taxon>
        <taxon>Aspergillaceae</taxon>
        <taxon>Aspergillus</taxon>
        <taxon>Aspergillus subgen. Circumdati</taxon>
    </lineage>
</organism>
<dbReference type="GeneID" id="10098293"/>
<feature type="region of interest" description="Disordered" evidence="1">
    <location>
        <begin position="54"/>
        <end position="79"/>
    </location>
</feature>
<accession>A0AAJ8BQ09</accession>
<reference evidence="2" key="1">
    <citation type="submission" date="2025-02" db="EMBL/GenBank/DDBJ databases">
        <authorList>
            <consortium name="NCBI Genome Project"/>
        </authorList>
    </citation>
    <scope>NUCLEOTIDE SEQUENCE</scope>
</reference>
<gene>
    <name evidence="2" type="ORF">An04g01270</name>
</gene>
<feature type="compositionally biased region" description="Low complexity" evidence="1">
    <location>
        <begin position="54"/>
        <end position="67"/>
    </location>
</feature>
<reference evidence="2" key="2">
    <citation type="submission" date="2025-08" db="UniProtKB">
        <authorList>
            <consortium name="RefSeq"/>
        </authorList>
    </citation>
    <scope>IDENTIFICATION</scope>
</reference>